<keyword evidence="4" id="KW-1185">Reference proteome</keyword>
<comment type="caution">
    <text evidence="3">The sequence shown here is derived from an EMBL/GenBank/DDBJ whole genome shotgun (WGS) entry which is preliminary data.</text>
</comment>
<feature type="region of interest" description="Disordered" evidence="1">
    <location>
        <begin position="75"/>
        <end position="102"/>
    </location>
</feature>
<keyword evidence="2" id="KW-0812">Transmembrane</keyword>
<evidence type="ECO:0008006" key="5">
    <source>
        <dbReference type="Google" id="ProtNLM"/>
    </source>
</evidence>
<evidence type="ECO:0000313" key="4">
    <source>
        <dbReference type="Proteomes" id="UP000499080"/>
    </source>
</evidence>
<name>A0A4Y2B061_ARAVE</name>
<evidence type="ECO:0000313" key="3">
    <source>
        <dbReference type="EMBL" id="GBL84474.1"/>
    </source>
</evidence>
<evidence type="ECO:0000256" key="2">
    <source>
        <dbReference type="SAM" id="Phobius"/>
    </source>
</evidence>
<protein>
    <recommendedName>
        <fullName evidence="5">PiggyBac transposable element-derived protein domain-containing protein</fullName>
    </recommendedName>
</protein>
<accession>A0A4Y2B061</accession>
<dbReference type="AlphaFoldDB" id="A0A4Y2B061"/>
<keyword evidence="2" id="KW-0472">Membrane</keyword>
<dbReference type="Proteomes" id="UP000499080">
    <property type="component" value="Unassembled WGS sequence"/>
</dbReference>
<keyword evidence="2" id="KW-1133">Transmembrane helix</keyword>
<reference evidence="3 4" key="1">
    <citation type="journal article" date="2019" name="Sci. Rep.">
        <title>Orb-weaving spider Araneus ventricosus genome elucidates the spidroin gene catalogue.</title>
        <authorList>
            <person name="Kono N."/>
            <person name="Nakamura H."/>
            <person name="Ohtoshi R."/>
            <person name="Moran D.A.P."/>
            <person name="Shinohara A."/>
            <person name="Yoshida Y."/>
            <person name="Fujiwara M."/>
            <person name="Mori M."/>
            <person name="Tomita M."/>
            <person name="Arakawa K."/>
        </authorList>
    </citation>
    <scope>NUCLEOTIDE SEQUENCE [LARGE SCALE GENOMIC DNA]</scope>
</reference>
<proteinExistence type="predicted"/>
<gene>
    <name evidence="3" type="ORF">AVEN_117225_1</name>
</gene>
<evidence type="ECO:0000256" key="1">
    <source>
        <dbReference type="SAM" id="MobiDB-lite"/>
    </source>
</evidence>
<organism evidence="3 4">
    <name type="scientific">Araneus ventricosus</name>
    <name type="common">Orbweaver spider</name>
    <name type="synonym">Epeira ventricosa</name>
    <dbReference type="NCBI Taxonomy" id="182803"/>
    <lineage>
        <taxon>Eukaryota</taxon>
        <taxon>Metazoa</taxon>
        <taxon>Ecdysozoa</taxon>
        <taxon>Arthropoda</taxon>
        <taxon>Chelicerata</taxon>
        <taxon>Arachnida</taxon>
        <taxon>Araneae</taxon>
        <taxon>Araneomorphae</taxon>
        <taxon>Entelegynae</taxon>
        <taxon>Araneoidea</taxon>
        <taxon>Araneidae</taxon>
        <taxon>Araneus</taxon>
    </lineage>
</organism>
<sequence length="183" mass="21049">MTLDRPGRLPNSKNRNSGILYFGYIIPIAPILATQIFSSWQSDALKNVSHYLTHNEEMKRLRTFLDTVSTNEESLFHDKEEIDDDDEYNSNHDSSTHSDTHIEVDIDSSNENDFYVGRDKITTWKKEKFRTNVRVSAKNIKMKHPGNTAISRDVSTPLESSDEMVKDLVNCTNIYIASISDRF</sequence>
<dbReference type="EMBL" id="BGPR01000037">
    <property type="protein sequence ID" value="GBL84474.1"/>
    <property type="molecule type" value="Genomic_DNA"/>
</dbReference>
<feature type="transmembrane region" description="Helical" evidence="2">
    <location>
        <begin position="21"/>
        <end position="40"/>
    </location>
</feature>